<dbReference type="AlphaFoldDB" id="A0A1G7AQA5"/>
<sequence>MSQYNTTNKGNNEVMALSFENQALDTQVINNELWIAATSLAKMLGFGNPHQAIKTHVEVCDLQKLEVTSKGVQNLDGTSKARKTQKLNFVNESGMYALIFGSTKAEAKRFKHWVTSKVLPQIRKTGSYGKPEKPPAITDADWVRYSRSMTIPEMAQFTGHSEQQVINALHKVMGSKVHTTNPAPVMTPEMQYALDQFWGFIATQNIAALNHSHKPHELAISIPEVYELAEPWQLPDTSLLYKALRLSDTPRFHRANAVIASERTNKSRRVWIFIKSFGQTAIAKV</sequence>
<dbReference type="EMBL" id="BSOK01000020">
    <property type="protein sequence ID" value="GLR28966.1"/>
    <property type="molecule type" value="Genomic_DNA"/>
</dbReference>
<proteinExistence type="predicted"/>
<evidence type="ECO:0000259" key="1">
    <source>
        <dbReference type="PROSITE" id="PS51750"/>
    </source>
</evidence>
<dbReference type="PROSITE" id="PS51750">
    <property type="entry name" value="BRO_N"/>
    <property type="match status" value="1"/>
</dbReference>
<name>A0A1G7AQA5_9GAMM</name>
<keyword evidence="6" id="KW-1185">Reference proteome</keyword>
<accession>A0A1G7AQA5</accession>
<reference evidence="2" key="4">
    <citation type="submission" date="2023-01" db="EMBL/GenBank/DDBJ databases">
        <title>Draft genome sequence of Psychrobacter pacificensis strain NBRC 103191.</title>
        <authorList>
            <person name="Sun Q."/>
            <person name="Mori K."/>
        </authorList>
    </citation>
    <scope>NUCLEOTIDE SEQUENCE</scope>
    <source>
        <strain evidence="2">NBRC 103191</strain>
    </source>
</reference>
<evidence type="ECO:0000313" key="3">
    <source>
        <dbReference type="EMBL" id="GLR28966.1"/>
    </source>
</evidence>
<dbReference type="PANTHER" id="PTHR36180:SF2">
    <property type="entry name" value="BRO FAMILY PROTEIN"/>
    <property type="match status" value="1"/>
</dbReference>
<reference evidence="6" key="3">
    <citation type="journal article" date="2019" name="Int. J. Syst. Evol. Microbiol.">
        <title>The Global Catalogue of Microorganisms (GCM) 10K type strain sequencing project: providing services to taxonomists for standard genome sequencing and annotation.</title>
        <authorList>
            <consortium name="The Broad Institute Genomics Platform"/>
            <consortium name="The Broad Institute Genome Sequencing Center for Infectious Disease"/>
            <person name="Wu L."/>
            <person name="Ma J."/>
        </authorList>
    </citation>
    <scope>NUCLEOTIDE SEQUENCE [LARGE SCALE GENOMIC DNA]</scope>
    <source>
        <strain evidence="6">NBRC 103191</strain>
    </source>
</reference>
<reference evidence="2" key="1">
    <citation type="journal article" date="2014" name="Int. J. Syst. Evol. Microbiol.">
        <title>Complete genome of a new Firmicutes species belonging to the dominant human colonic microbiota ('Ruminococcus bicirculans') reveals two chromosomes and a selective capacity to utilize plant glucans.</title>
        <authorList>
            <consortium name="NISC Comparative Sequencing Program"/>
            <person name="Wegmann U."/>
            <person name="Louis P."/>
            <person name="Goesmann A."/>
            <person name="Henrissat B."/>
            <person name="Duncan S.H."/>
            <person name="Flint H.J."/>
        </authorList>
    </citation>
    <scope>NUCLEOTIDE SEQUENCE</scope>
    <source>
        <strain evidence="2">NBRC 103191</strain>
    </source>
</reference>
<dbReference type="Proteomes" id="UP001156645">
    <property type="component" value="Unassembled WGS sequence"/>
</dbReference>
<dbReference type="Pfam" id="PF02498">
    <property type="entry name" value="Bro-N"/>
    <property type="match status" value="1"/>
</dbReference>
<evidence type="ECO:0000313" key="6">
    <source>
        <dbReference type="Proteomes" id="UP001156645"/>
    </source>
</evidence>
<dbReference type="EMBL" id="FNAL01000034">
    <property type="protein sequence ID" value="SDE17068.1"/>
    <property type="molecule type" value="Genomic_DNA"/>
</dbReference>
<reference evidence="4 5" key="2">
    <citation type="submission" date="2016-10" db="EMBL/GenBank/DDBJ databases">
        <authorList>
            <person name="de Groot N.N."/>
        </authorList>
    </citation>
    <scope>NUCLEOTIDE SEQUENCE [LARGE SCALE GENOMIC DNA]</scope>
    <source>
        <strain evidence="4 5">DSM 23406</strain>
    </source>
</reference>
<dbReference type="EMBL" id="BSOK01000002">
    <property type="protein sequence ID" value="GLR27796.1"/>
    <property type="molecule type" value="Genomic_DNA"/>
</dbReference>
<evidence type="ECO:0000313" key="5">
    <source>
        <dbReference type="Proteomes" id="UP000198501"/>
    </source>
</evidence>
<organism evidence="4 5">
    <name type="scientific">Psychrobacter pacificensis</name>
    <dbReference type="NCBI Taxonomy" id="112002"/>
    <lineage>
        <taxon>Bacteria</taxon>
        <taxon>Pseudomonadati</taxon>
        <taxon>Pseudomonadota</taxon>
        <taxon>Gammaproteobacteria</taxon>
        <taxon>Moraxellales</taxon>
        <taxon>Moraxellaceae</taxon>
        <taxon>Psychrobacter</taxon>
    </lineage>
</organism>
<gene>
    <name evidence="2" type="ORF">GCM10007915_00340</name>
    <name evidence="3" type="ORF">GCM10007915_12040</name>
    <name evidence="4" type="ORF">SAMN05660405_02568</name>
</gene>
<dbReference type="PANTHER" id="PTHR36180">
    <property type="entry name" value="DNA-BINDING PROTEIN-RELATED-RELATED"/>
    <property type="match status" value="1"/>
</dbReference>
<evidence type="ECO:0000313" key="2">
    <source>
        <dbReference type="EMBL" id="GLR27796.1"/>
    </source>
</evidence>
<evidence type="ECO:0000313" key="4">
    <source>
        <dbReference type="EMBL" id="SDE17068.1"/>
    </source>
</evidence>
<dbReference type="InterPro" id="IPR003497">
    <property type="entry name" value="BRO_N_domain"/>
</dbReference>
<dbReference type="Proteomes" id="UP000198501">
    <property type="component" value="Unassembled WGS sequence"/>
</dbReference>
<dbReference type="SMART" id="SM01040">
    <property type="entry name" value="Bro-N"/>
    <property type="match status" value="1"/>
</dbReference>
<protein>
    <submittedName>
        <fullName evidence="4">Prophage antirepressor</fullName>
    </submittedName>
</protein>
<feature type="domain" description="Bro-N" evidence="1">
    <location>
        <begin position="11"/>
        <end position="126"/>
    </location>
</feature>
<dbReference type="RefSeq" id="WP_093071364.1">
    <property type="nucleotide sequence ID" value="NZ_BSOK01000002.1"/>
</dbReference>